<keyword evidence="3 4" id="KW-0505">Motor protein</keyword>
<proteinExistence type="inferred from homology"/>
<dbReference type="AlphaFoldDB" id="A0A166CHR6"/>
<dbReference type="GO" id="GO:0005874">
    <property type="term" value="C:microtubule"/>
    <property type="evidence" value="ECO:0007669"/>
    <property type="project" value="UniProtKB-KW"/>
</dbReference>
<dbReference type="PANTHER" id="PTHR47968:SF36">
    <property type="entry name" value="KINESIN HEAVY CHAIN ISOFORM X1"/>
    <property type="match status" value="1"/>
</dbReference>
<accession>A0A166CHR6</accession>
<dbReference type="InterPro" id="IPR001752">
    <property type="entry name" value="Kinesin_motor_dom"/>
</dbReference>
<evidence type="ECO:0000256" key="2">
    <source>
        <dbReference type="ARBA" id="ARBA00023054"/>
    </source>
</evidence>
<protein>
    <submittedName>
        <fullName evidence="7">Kinesin-domain-containing protein</fullName>
    </submittedName>
</protein>
<dbReference type="GO" id="GO:0008017">
    <property type="term" value="F:microtubule binding"/>
    <property type="evidence" value="ECO:0007669"/>
    <property type="project" value="InterPro"/>
</dbReference>
<dbReference type="InterPro" id="IPR036961">
    <property type="entry name" value="Kinesin_motor_dom_sf"/>
</dbReference>
<reference evidence="7 8" key="1">
    <citation type="journal article" date="2016" name="Mol. Biol. Evol.">
        <title>Comparative Genomics of Early-Diverging Mushroom-Forming Fungi Provides Insights into the Origins of Lignocellulose Decay Capabilities.</title>
        <authorList>
            <person name="Nagy L.G."/>
            <person name="Riley R."/>
            <person name="Tritt A."/>
            <person name="Adam C."/>
            <person name="Daum C."/>
            <person name="Floudas D."/>
            <person name="Sun H."/>
            <person name="Yadav J.S."/>
            <person name="Pangilinan J."/>
            <person name="Larsson K.H."/>
            <person name="Matsuura K."/>
            <person name="Barry K."/>
            <person name="Labutti K."/>
            <person name="Kuo R."/>
            <person name="Ohm R.A."/>
            <person name="Bhattacharya S.S."/>
            <person name="Shirouzu T."/>
            <person name="Yoshinaga Y."/>
            <person name="Martin F.M."/>
            <person name="Grigoriev I.V."/>
            <person name="Hibbett D.S."/>
        </authorList>
    </citation>
    <scope>NUCLEOTIDE SEQUENCE [LARGE SCALE GENOMIC DNA]</scope>
    <source>
        <strain evidence="7 8">CBS 109695</strain>
    </source>
</reference>
<feature type="compositionally biased region" description="Low complexity" evidence="5">
    <location>
        <begin position="105"/>
        <end position="116"/>
    </location>
</feature>
<feature type="compositionally biased region" description="Low complexity" evidence="5">
    <location>
        <begin position="22"/>
        <end position="48"/>
    </location>
</feature>
<dbReference type="GO" id="GO:0003777">
    <property type="term" value="F:microtubule motor activity"/>
    <property type="evidence" value="ECO:0007669"/>
    <property type="project" value="InterPro"/>
</dbReference>
<dbReference type="OrthoDB" id="3176171at2759"/>
<dbReference type="GO" id="GO:0007018">
    <property type="term" value="P:microtubule-based movement"/>
    <property type="evidence" value="ECO:0007669"/>
    <property type="project" value="InterPro"/>
</dbReference>
<evidence type="ECO:0000313" key="7">
    <source>
        <dbReference type="EMBL" id="KZP13669.1"/>
    </source>
</evidence>
<evidence type="ECO:0000256" key="3">
    <source>
        <dbReference type="ARBA" id="ARBA00023175"/>
    </source>
</evidence>
<keyword evidence="8" id="KW-1185">Reference proteome</keyword>
<dbReference type="SUPFAM" id="SSF52540">
    <property type="entry name" value="P-loop containing nucleoside triphosphate hydrolases"/>
    <property type="match status" value="1"/>
</dbReference>
<keyword evidence="4" id="KW-0067">ATP-binding</keyword>
<dbReference type="EMBL" id="KV417629">
    <property type="protein sequence ID" value="KZP13669.1"/>
    <property type="molecule type" value="Genomic_DNA"/>
</dbReference>
<feature type="compositionally biased region" description="Polar residues" evidence="5">
    <location>
        <begin position="83"/>
        <end position="100"/>
    </location>
</feature>
<keyword evidence="2" id="KW-0175">Coiled coil</keyword>
<evidence type="ECO:0000256" key="4">
    <source>
        <dbReference type="PROSITE-ProRule" id="PRU00283"/>
    </source>
</evidence>
<feature type="domain" description="Kinesin motor" evidence="6">
    <location>
        <begin position="223"/>
        <end position="284"/>
    </location>
</feature>
<evidence type="ECO:0000313" key="8">
    <source>
        <dbReference type="Proteomes" id="UP000076532"/>
    </source>
</evidence>
<sequence length="284" mass="29645">MAPTSTPIKPRQTPFTPKRPLSSVSGSISSTSSIASASSAATVDSTTGNVGGTSGNPIKKFRAALSSESRSHRLLSTPKPRPISTSLAPPASPSRSTGSFDASRPRTPGTPGRRSPMPGLGSRIDPEEVLVDAATVEPGDGDVSVDNIDEALLRGSGSSNAGDQDKVLVSICPRIRPTDSTCAWTSPNHQTIHLAPGSATPGKASAAYNFDNILIGTPNKPIYAATASGKTFTLSGDPDDPGIIPRAMRDVFAYIRATLDREYLLRCSYLEIYNEAIHDLLSAG</sequence>
<dbReference type="STRING" id="436010.A0A166CHR6"/>
<evidence type="ECO:0000259" key="6">
    <source>
        <dbReference type="PROSITE" id="PS50067"/>
    </source>
</evidence>
<feature type="region of interest" description="Disordered" evidence="5">
    <location>
        <begin position="1"/>
        <end position="124"/>
    </location>
</feature>
<gene>
    <name evidence="7" type="ORF">FIBSPDRAFT_960356</name>
</gene>
<dbReference type="PROSITE" id="PS50067">
    <property type="entry name" value="KINESIN_MOTOR_2"/>
    <property type="match status" value="1"/>
</dbReference>
<keyword evidence="1" id="KW-0493">Microtubule</keyword>
<dbReference type="Pfam" id="PF00225">
    <property type="entry name" value="Kinesin"/>
    <property type="match status" value="1"/>
</dbReference>
<evidence type="ECO:0000256" key="1">
    <source>
        <dbReference type="ARBA" id="ARBA00022701"/>
    </source>
</evidence>
<evidence type="ECO:0000256" key="5">
    <source>
        <dbReference type="SAM" id="MobiDB-lite"/>
    </source>
</evidence>
<organism evidence="7 8">
    <name type="scientific">Athelia psychrophila</name>
    <dbReference type="NCBI Taxonomy" id="1759441"/>
    <lineage>
        <taxon>Eukaryota</taxon>
        <taxon>Fungi</taxon>
        <taxon>Dikarya</taxon>
        <taxon>Basidiomycota</taxon>
        <taxon>Agaricomycotina</taxon>
        <taxon>Agaricomycetes</taxon>
        <taxon>Agaricomycetidae</taxon>
        <taxon>Atheliales</taxon>
        <taxon>Atheliaceae</taxon>
        <taxon>Athelia</taxon>
    </lineage>
</organism>
<name>A0A166CHR6_9AGAM</name>
<keyword evidence="4" id="KW-0547">Nucleotide-binding</keyword>
<dbReference type="InterPro" id="IPR027640">
    <property type="entry name" value="Kinesin-like_fam"/>
</dbReference>
<dbReference type="GO" id="GO:0005524">
    <property type="term" value="F:ATP binding"/>
    <property type="evidence" value="ECO:0007669"/>
    <property type="project" value="UniProtKB-UniRule"/>
</dbReference>
<dbReference type="InterPro" id="IPR027417">
    <property type="entry name" value="P-loop_NTPase"/>
</dbReference>
<comment type="similarity">
    <text evidence="4">Belongs to the TRAFAC class myosin-kinesin ATPase superfamily. Kinesin family.</text>
</comment>
<dbReference type="Gene3D" id="3.40.850.10">
    <property type="entry name" value="Kinesin motor domain"/>
    <property type="match status" value="1"/>
</dbReference>
<dbReference type="PANTHER" id="PTHR47968">
    <property type="entry name" value="CENTROMERE PROTEIN E"/>
    <property type="match status" value="1"/>
</dbReference>
<dbReference type="Proteomes" id="UP000076532">
    <property type="component" value="Unassembled WGS sequence"/>
</dbReference>
<feature type="binding site" evidence="4">
    <location>
        <begin position="224"/>
        <end position="231"/>
    </location>
    <ligand>
        <name>ATP</name>
        <dbReference type="ChEBI" id="CHEBI:30616"/>
    </ligand>
</feature>